<sequence>MSAVSTTTTLDERVVSATVGALELFGIYLGDRLGLYDALRRCGPSTPAELAGAAGINGRYAREWLEQQAVAGLLTVDDETAGAEARRYALPEAHVGVVADPLAPDHVLPLARMVVGIAPVLDEVAEAYRRGTGVPYARYGSEFRAGQGAINRPAFTSSLVEEWLPALGGAAERLAGGGRLADLGCGLGWSAMAVARAFPRADVVGIDGDAASIAEARAAAVQQGVAVRFECADAASLAAGEPFDVVLLLEALHDLARPVAVLSAARAALAADGALLVADEAVAPAFSAPGDEIERLMYGWSITHCLPAAMAEQPSAAIGTVLREDVVRALAHESGFGRVEVLDVDGGFFRLYALRP</sequence>
<evidence type="ECO:0000313" key="3">
    <source>
        <dbReference type="EMBL" id="MFD2093121.1"/>
    </source>
</evidence>
<dbReference type="Pfam" id="PF13649">
    <property type="entry name" value="Methyltransf_25"/>
    <property type="match status" value="1"/>
</dbReference>
<organism evidence="3 4">
    <name type="scientific">Blastococcus deserti</name>
    <dbReference type="NCBI Taxonomy" id="2259033"/>
    <lineage>
        <taxon>Bacteria</taxon>
        <taxon>Bacillati</taxon>
        <taxon>Actinomycetota</taxon>
        <taxon>Actinomycetes</taxon>
        <taxon>Geodermatophilales</taxon>
        <taxon>Geodermatophilaceae</taxon>
        <taxon>Blastococcus</taxon>
    </lineage>
</organism>
<dbReference type="InterPro" id="IPR029063">
    <property type="entry name" value="SAM-dependent_MTases_sf"/>
</dbReference>
<evidence type="ECO:0000259" key="2">
    <source>
        <dbReference type="Pfam" id="PF21320"/>
    </source>
</evidence>
<comment type="caution">
    <text evidence="3">The sequence shown here is derived from an EMBL/GenBank/DDBJ whole genome shotgun (WGS) entry which is preliminary data.</text>
</comment>
<feature type="domain" description="Methyltransferase" evidence="1">
    <location>
        <begin position="182"/>
        <end position="273"/>
    </location>
</feature>
<dbReference type="InterPro" id="IPR053173">
    <property type="entry name" value="SAM-binding_MTase"/>
</dbReference>
<name>A0ABW4XCG1_9ACTN</name>
<keyword evidence="3" id="KW-0489">Methyltransferase</keyword>
<protein>
    <submittedName>
        <fullName evidence="3">Class I SAM-dependent methyltransferase</fullName>
    </submittedName>
</protein>
<dbReference type="InterPro" id="IPR048711">
    <property type="entry name" value="WHD_Rv2258c"/>
</dbReference>
<dbReference type="CDD" id="cd02440">
    <property type="entry name" value="AdoMet_MTases"/>
    <property type="match status" value="1"/>
</dbReference>
<dbReference type="Proteomes" id="UP001597402">
    <property type="component" value="Unassembled WGS sequence"/>
</dbReference>
<gene>
    <name evidence="3" type="ORF">ACFSHS_16250</name>
</gene>
<dbReference type="RefSeq" id="WP_376878333.1">
    <property type="nucleotide sequence ID" value="NZ_JBHUHP010000016.1"/>
</dbReference>
<dbReference type="EMBL" id="JBHUHP010000016">
    <property type="protein sequence ID" value="MFD2093121.1"/>
    <property type="molecule type" value="Genomic_DNA"/>
</dbReference>
<evidence type="ECO:0000259" key="1">
    <source>
        <dbReference type="Pfam" id="PF13649"/>
    </source>
</evidence>
<keyword evidence="3" id="KW-0808">Transferase</keyword>
<dbReference type="GO" id="GO:0032259">
    <property type="term" value="P:methylation"/>
    <property type="evidence" value="ECO:0007669"/>
    <property type="project" value="UniProtKB-KW"/>
</dbReference>
<dbReference type="InterPro" id="IPR041698">
    <property type="entry name" value="Methyltransf_25"/>
</dbReference>
<accession>A0ABW4XCG1</accession>
<dbReference type="Gene3D" id="3.40.50.150">
    <property type="entry name" value="Vaccinia Virus protein VP39"/>
    <property type="match status" value="1"/>
</dbReference>
<keyword evidence="4" id="KW-1185">Reference proteome</keyword>
<dbReference type="PANTHER" id="PTHR45128">
    <property type="entry name" value="METHYLTRANSFERASE TYPE 11"/>
    <property type="match status" value="1"/>
</dbReference>
<evidence type="ECO:0000313" key="4">
    <source>
        <dbReference type="Proteomes" id="UP001597402"/>
    </source>
</evidence>
<dbReference type="SUPFAM" id="SSF53335">
    <property type="entry name" value="S-adenosyl-L-methionine-dependent methyltransferases"/>
    <property type="match status" value="1"/>
</dbReference>
<proteinExistence type="predicted"/>
<dbReference type="Pfam" id="PF21320">
    <property type="entry name" value="WHD_Rv2258c"/>
    <property type="match status" value="1"/>
</dbReference>
<feature type="domain" description="S-adenosylmethionine-dependent methyltransferase Rv2258c-like winged HTH" evidence="2">
    <location>
        <begin position="27"/>
        <end position="96"/>
    </location>
</feature>
<reference evidence="4" key="1">
    <citation type="journal article" date="2019" name="Int. J. Syst. Evol. Microbiol.">
        <title>The Global Catalogue of Microorganisms (GCM) 10K type strain sequencing project: providing services to taxonomists for standard genome sequencing and annotation.</title>
        <authorList>
            <consortium name="The Broad Institute Genomics Platform"/>
            <consortium name="The Broad Institute Genome Sequencing Center for Infectious Disease"/>
            <person name="Wu L."/>
            <person name="Ma J."/>
        </authorList>
    </citation>
    <scope>NUCLEOTIDE SEQUENCE [LARGE SCALE GENOMIC DNA]</scope>
    <source>
        <strain evidence="4">JCM 3338</strain>
    </source>
</reference>
<dbReference type="GO" id="GO:0008168">
    <property type="term" value="F:methyltransferase activity"/>
    <property type="evidence" value="ECO:0007669"/>
    <property type="project" value="UniProtKB-KW"/>
</dbReference>